<dbReference type="InterPro" id="IPR020846">
    <property type="entry name" value="MFS_dom"/>
</dbReference>
<feature type="transmembrane region" description="Helical" evidence="6">
    <location>
        <begin position="51"/>
        <end position="71"/>
    </location>
</feature>
<feature type="region of interest" description="Disordered" evidence="5">
    <location>
        <begin position="1"/>
        <end position="46"/>
    </location>
</feature>
<comment type="caution">
    <text evidence="8">The sequence shown here is derived from an EMBL/GenBank/DDBJ whole genome shotgun (WGS) entry which is preliminary data.</text>
</comment>
<dbReference type="SUPFAM" id="SSF51735">
    <property type="entry name" value="NAD(P)-binding Rossmann-fold domains"/>
    <property type="match status" value="1"/>
</dbReference>
<dbReference type="OrthoDB" id="3437016at2759"/>
<dbReference type="Gene3D" id="3.40.50.720">
    <property type="entry name" value="NAD(P)-binding Rossmann-like Domain"/>
    <property type="match status" value="1"/>
</dbReference>
<feature type="transmembrane region" description="Helical" evidence="6">
    <location>
        <begin position="146"/>
        <end position="166"/>
    </location>
</feature>
<accession>A0A8H6YVR9</accession>
<dbReference type="GO" id="GO:0022857">
    <property type="term" value="F:transmembrane transporter activity"/>
    <property type="evidence" value="ECO:0007669"/>
    <property type="project" value="InterPro"/>
</dbReference>
<dbReference type="InterPro" id="IPR011701">
    <property type="entry name" value="MFS"/>
</dbReference>
<keyword evidence="4 6" id="KW-0472">Membrane</keyword>
<dbReference type="Gene3D" id="1.20.1720.10">
    <property type="entry name" value="Multidrug resistance protein D"/>
    <property type="match status" value="1"/>
</dbReference>
<proteinExistence type="predicted"/>
<evidence type="ECO:0000256" key="2">
    <source>
        <dbReference type="ARBA" id="ARBA00022692"/>
    </source>
</evidence>
<feature type="transmembrane region" description="Helical" evidence="6">
    <location>
        <begin position="210"/>
        <end position="232"/>
    </location>
</feature>
<dbReference type="InterPro" id="IPR036259">
    <property type="entry name" value="MFS_trans_sf"/>
</dbReference>
<evidence type="ECO:0000256" key="3">
    <source>
        <dbReference type="ARBA" id="ARBA00022989"/>
    </source>
</evidence>
<dbReference type="PRINTS" id="PR01036">
    <property type="entry name" value="TCRTETB"/>
</dbReference>
<dbReference type="Pfam" id="PF00106">
    <property type="entry name" value="adh_short"/>
    <property type="match status" value="1"/>
</dbReference>
<evidence type="ECO:0000256" key="1">
    <source>
        <dbReference type="ARBA" id="ARBA00004141"/>
    </source>
</evidence>
<dbReference type="InterPro" id="IPR036291">
    <property type="entry name" value="NAD(P)-bd_dom_sf"/>
</dbReference>
<protein>
    <submittedName>
        <fullName evidence="8">MFS domain-containing protein</fullName>
    </submittedName>
</protein>
<dbReference type="GO" id="GO:0005886">
    <property type="term" value="C:plasma membrane"/>
    <property type="evidence" value="ECO:0007669"/>
    <property type="project" value="TreeGrafter"/>
</dbReference>
<evidence type="ECO:0000313" key="8">
    <source>
        <dbReference type="EMBL" id="KAF7365716.1"/>
    </source>
</evidence>
<feature type="transmembrane region" description="Helical" evidence="6">
    <location>
        <begin position="121"/>
        <end position="140"/>
    </location>
</feature>
<feature type="transmembrane region" description="Helical" evidence="6">
    <location>
        <begin position="91"/>
        <end position="109"/>
    </location>
</feature>
<dbReference type="Proteomes" id="UP000620124">
    <property type="component" value="Unassembled WGS sequence"/>
</dbReference>
<feature type="transmembrane region" description="Helical" evidence="6">
    <location>
        <begin position="518"/>
        <end position="538"/>
    </location>
</feature>
<reference evidence="8" key="1">
    <citation type="submission" date="2020-05" db="EMBL/GenBank/DDBJ databases">
        <title>Mycena genomes resolve the evolution of fungal bioluminescence.</title>
        <authorList>
            <person name="Tsai I.J."/>
        </authorList>
    </citation>
    <scope>NUCLEOTIDE SEQUENCE</scope>
    <source>
        <strain evidence="8">CCC161011</strain>
    </source>
</reference>
<feature type="domain" description="Major facilitator superfamily (MFS) profile" evidence="7">
    <location>
        <begin position="55"/>
        <end position="542"/>
    </location>
</feature>
<feature type="transmembrane region" description="Helical" evidence="6">
    <location>
        <begin position="178"/>
        <end position="198"/>
    </location>
</feature>
<dbReference type="PROSITE" id="PS50850">
    <property type="entry name" value="MFS"/>
    <property type="match status" value="1"/>
</dbReference>
<sequence length="830" mass="89025">MTNQSPLAGDAISMTTTDKRSAPDFAPPTLEDPRGSPDSKVPQKSPPKSRAFWLSFVAIMFAEFLAALDLTAVGTALPTIAEELKDTRGNYIWVGSAYALSSTAFIPLSGNLADVFGRRSVMLASIAFFVLGSALAGASQNMNMMIAARAVQGIGGGGILTLTEIITADLVPLAERGLYQGLIAVVWALACFSGPLIGGGLSQGGKSWSWIFYLNLPIGGIAFALVLVFLSVKRPEGSVRDKLAKVDWVGNAIVITGTGLANVGLSWAGIRYAWSSAQVLAPLVIGFVLLVVFAVYEAKFAAWPAIPHDIVANRTSLSGLLTIIVHGIISIGMIFYLPVFFQACFGASPLRSAVDFLPAALTTTPFGFLAVLSITLLKKYRLVNWASWAVSIVGFGLFSTIREDTSTGKWVGYQIICAMGTGPLFGAPTFPLLAPLPNTRAASALALFSFTRAFSQTWGITIASTILQNMLKKKLPAAFVAQFPPGFEIAYAAIPAIRQLEEPVRTQVRTAFADSMSVIWQTMIGFAGLGLLLSFLMAEVPMDTTTPVALFLGGTSGIGQAMARRFAQYTKGEAHIIIAGRNQQAARATISSFPTASSKGTYEFLECDATLMKNVEAATDSLLARMPKLNFVVLSPGFFTIIAGRDETHEGIDKKLALLYYARWKFIYDLMPLLQNASKSSEEAKVYSVLGAGTGSKIDLDDLGLKKRYTALKAAMAAATYTDLMMEKFAADNPQVQFTHAFPGLVRTPMMLPKHWALKSLSPLISMAAYPFTVTPEICAEYQLSALFNTIPGFVRRGARGDDIGYVPADPAAVSKLWEHTVEATGSRRT</sequence>
<dbReference type="SUPFAM" id="SSF103473">
    <property type="entry name" value="MFS general substrate transporter"/>
    <property type="match status" value="1"/>
</dbReference>
<dbReference type="InterPro" id="IPR005829">
    <property type="entry name" value="Sugar_transporter_CS"/>
</dbReference>
<keyword evidence="2 6" id="KW-0812">Transmembrane</keyword>
<feature type="transmembrane region" description="Helical" evidence="6">
    <location>
        <begin position="317"/>
        <end position="336"/>
    </location>
</feature>
<organism evidence="8 9">
    <name type="scientific">Mycena venus</name>
    <dbReference type="NCBI Taxonomy" id="2733690"/>
    <lineage>
        <taxon>Eukaryota</taxon>
        <taxon>Fungi</taxon>
        <taxon>Dikarya</taxon>
        <taxon>Basidiomycota</taxon>
        <taxon>Agaricomycotina</taxon>
        <taxon>Agaricomycetes</taxon>
        <taxon>Agaricomycetidae</taxon>
        <taxon>Agaricales</taxon>
        <taxon>Marasmiineae</taxon>
        <taxon>Mycenaceae</taxon>
        <taxon>Mycena</taxon>
    </lineage>
</organism>
<feature type="transmembrane region" description="Helical" evidence="6">
    <location>
        <begin position="382"/>
        <end position="401"/>
    </location>
</feature>
<dbReference type="PANTHER" id="PTHR23501:SF102">
    <property type="entry name" value="DRUG TRANSPORTER, PUTATIVE (AFU_ORTHOLOGUE AFUA_3G08530)-RELATED"/>
    <property type="match status" value="1"/>
</dbReference>
<dbReference type="InterPro" id="IPR002347">
    <property type="entry name" value="SDR_fam"/>
</dbReference>
<evidence type="ECO:0000256" key="6">
    <source>
        <dbReference type="SAM" id="Phobius"/>
    </source>
</evidence>
<dbReference type="PANTHER" id="PTHR23501">
    <property type="entry name" value="MAJOR FACILITATOR SUPERFAMILY"/>
    <property type="match status" value="1"/>
</dbReference>
<dbReference type="PROSITE" id="PS00216">
    <property type="entry name" value="SUGAR_TRANSPORT_1"/>
    <property type="match status" value="1"/>
</dbReference>
<dbReference type="AlphaFoldDB" id="A0A8H6YVR9"/>
<gene>
    <name evidence="8" type="ORF">MVEN_00445300</name>
</gene>
<evidence type="ECO:0000313" key="9">
    <source>
        <dbReference type="Proteomes" id="UP000620124"/>
    </source>
</evidence>
<feature type="transmembrane region" description="Helical" evidence="6">
    <location>
        <begin position="413"/>
        <end position="433"/>
    </location>
</feature>
<keyword evidence="9" id="KW-1185">Reference proteome</keyword>
<keyword evidence="3 6" id="KW-1133">Transmembrane helix</keyword>
<feature type="transmembrane region" description="Helical" evidence="6">
    <location>
        <begin position="276"/>
        <end position="296"/>
    </location>
</feature>
<feature type="transmembrane region" description="Helical" evidence="6">
    <location>
        <begin position="252"/>
        <end position="270"/>
    </location>
</feature>
<evidence type="ECO:0000259" key="7">
    <source>
        <dbReference type="PROSITE" id="PS50850"/>
    </source>
</evidence>
<name>A0A8H6YVR9_9AGAR</name>
<dbReference type="Pfam" id="PF07690">
    <property type="entry name" value="MFS_1"/>
    <property type="match status" value="1"/>
</dbReference>
<feature type="transmembrane region" description="Helical" evidence="6">
    <location>
        <begin position="356"/>
        <end position="377"/>
    </location>
</feature>
<evidence type="ECO:0000256" key="5">
    <source>
        <dbReference type="SAM" id="MobiDB-lite"/>
    </source>
</evidence>
<comment type="subcellular location">
    <subcellularLocation>
        <location evidence="1">Membrane</location>
        <topology evidence="1">Multi-pass membrane protein</topology>
    </subcellularLocation>
</comment>
<evidence type="ECO:0000256" key="4">
    <source>
        <dbReference type="ARBA" id="ARBA00023136"/>
    </source>
</evidence>
<dbReference type="EMBL" id="JACAZI010000003">
    <property type="protein sequence ID" value="KAF7365716.1"/>
    <property type="molecule type" value="Genomic_DNA"/>
</dbReference>